<dbReference type="Proteomes" id="UP001163550">
    <property type="component" value="Chromosome"/>
</dbReference>
<protein>
    <submittedName>
        <fullName evidence="2">(2Fe-2S) ferredoxin domain-containing protein</fullName>
    </submittedName>
</protein>
<dbReference type="EMBL" id="LKEU01000050">
    <property type="protein sequence ID" value="OFV69024.1"/>
    <property type="molecule type" value="Genomic_DNA"/>
</dbReference>
<reference evidence="1 3" key="1">
    <citation type="submission" date="2015-09" db="EMBL/GenBank/DDBJ databases">
        <title>Genome sequence of Acetobacterium wieringae DSM 1911.</title>
        <authorList>
            <person name="Poehlein A."/>
            <person name="Bengelsdorf F.R."/>
            <person name="Schiel-Bengelsdorf B."/>
            <person name="Duerre P."/>
            <person name="Daniel R."/>
        </authorList>
    </citation>
    <scope>NUCLEOTIDE SEQUENCE [LARGE SCALE GENOMIC DNA]</scope>
    <source>
        <strain evidence="1 3">DSM 1911</strain>
    </source>
</reference>
<dbReference type="Gene3D" id="3.40.30.10">
    <property type="entry name" value="Glutaredoxin"/>
    <property type="match status" value="1"/>
</dbReference>
<evidence type="ECO:0000313" key="1">
    <source>
        <dbReference type="EMBL" id="OFV69024.1"/>
    </source>
</evidence>
<accession>A0A1F2PDE4</accession>
<dbReference type="SUPFAM" id="SSF52833">
    <property type="entry name" value="Thioredoxin-like"/>
    <property type="match status" value="1"/>
</dbReference>
<gene>
    <name evidence="1" type="ORF">ACWI_35620</name>
    <name evidence="2" type="ORF">LNN31_13080</name>
</gene>
<dbReference type="STRING" id="52694.ACWI_35620"/>
<dbReference type="EMBL" id="CP087994">
    <property type="protein sequence ID" value="UYO61709.1"/>
    <property type="molecule type" value="Genomic_DNA"/>
</dbReference>
<dbReference type="AlphaFoldDB" id="A0A1F2PDE4"/>
<keyword evidence="4" id="KW-1185">Reference proteome</keyword>
<sequence>MKTIRVCVGSACHVNGSYKVVKAMNQIIDQRGLGDEVELVGSFCMGKCTEGVAVECDEIIYAASVENVEEVFEKIMGGK</sequence>
<dbReference type="Pfam" id="PF01257">
    <property type="entry name" value="2Fe-2S_thioredx"/>
    <property type="match status" value="1"/>
</dbReference>
<dbReference type="OrthoDB" id="9807975at2"/>
<name>A0A1F2PDE4_9FIRM</name>
<dbReference type="InterPro" id="IPR036249">
    <property type="entry name" value="Thioredoxin-like_sf"/>
</dbReference>
<reference evidence="2" key="2">
    <citation type="submission" date="2021-11" db="EMBL/GenBank/DDBJ databases">
        <title>Isoprene-degrading acetogen.</title>
        <authorList>
            <person name="Yang Y."/>
            <person name="Jin H."/>
            <person name="Yan J."/>
        </authorList>
    </citation>
    <scope>NUCLEOTIDE SEQUENCE</scope>
    <source>
        <strain evidence="2">Berkeley</strain>
    </source>
</reference>
<dbReference type="Proteomes" id="UP000176244">
    <property type="component" value="Unassembled WGS sequence"/>
</dbReference>
<proteinExistence type="predicted"/>
<dbReference type="CDD" id="cd02980">
    <property type="entry name" value="TRX_Fd_family"/>
    <property type="match status" value="1"/>
</dbReference>
<evidence type="ECO:0000313" key="4">
    <source>
        <dbReference type="Proteomes" id="UP001163550"/>
    </source>
</evidence>
<evidence type="ECO:0000313" key="2">
    <source>
        <dbReference type="EMBL" id="UYO61709.1"/>
    </source>
</evidence>
<organism evidence="1 3">
    <name type="scientific">Acetobacterium wieringae</name>
    <dbReference type="NCBI Taxonomy" id="52694"/>
    <lineage>
        <taxon>Bacteria</taxon>
        <taxon>Bacillati</taxon>
        <taxon>Bacillota</taxon>
        <taxon>Clostridia</taxon>
        <taxon>Eubacteriales</taxon>
        <taxon>Eubacteriaceae</taxon>
        <taxon>Acetobacterium</taxon>
    </lineage>
</organism>
<evidence type="ECO:0000313" key="3">
    <source>
        <dbReference type="Proteomes" id="UP000176244"/>
    </source>
</evidence>
<dbReference type="RefSeq" id="WP_070372788.1">
    <property type="nucleotide sequence ID" value="NZ_CABIIK010000056.1"/>
</dbReference>